<dbReference type="InterPro" id="IPR026983">
    <property type="entry name" value="DHC"/>
</dbReference>
<dbReference type="GO" id="GO:0000166">
    <property type="term" value="F:nucleotide binding"/>
    <property type="evidence" value="ECO:0007669"/>
    <property type="project" value="UniProtKB-KW"/>
</dbReference>
<comment type="subcellular location">
    <subcellularLocation>
        <location evidence="1">Cytoplasm</location>
        <location evidence="1">Cytoskeleton</location>
        <location evidence="1">Cilium axoneme</location>
    </subcellularLocation>
</comment>
<dbReference type="GO" id="GO:0005874">
    <property type="term" value="C:microtubule"/>
    <property type="evidence" value="ECO:0007669"/>
    <property type="project" value="UniProtKB-KW"/>
</dbReference>
<feature type="domain" description="Dynein heavy chain linker" evidence="11">
    <location>
        <begin position="1"/>
        <end position="128"/>
    </location>
</feature>
<dbReference type="PANTHER" id="PTHR22878">
    <property type="entry name" value="DYNEIN HEAVY CHAIN 6, AXONEMAL-LIKE-RELATED"/>
    <property type="match status" value="1"/>
</dbReference>
<dbReference type="Gene3D" id="1.20.140.100">
    <property type="entry name" value="Dynein heavy chain, N-terminal domain 2"/>
    <property type="match status" value="1"/>
</dbReference>
<accession>A0A2G9P945</accession>
<keyword evidence="9" id="KW-0206">Cytoskeleton</keyword>
<dbReference type="InterPro" id="IPR042228">
    <property type="entry name" value="Dynein_linker_3"/>
</dbReference>
<evidence type="ECO:0000256" key="1">
    <source>
        <dbReference type="ARBA" id="ARBA00004430"/>
    </source>
</evidence>
<dbReference type="AlphaFoldDB" id="A0A2G9P945"/>
<dbReference type="PANTHER" id="PTHR22878:SF72">
    <property type="entry name" value="DYNEIN HEAVY CHAIN 3, AXONEMAL"/>
    <property type="match status" value="1"/>
</dbReference>
<dbReference type="Pfam" id="PF08393">
    <property type="entry name" value="DHC_N2"/>
    <property type="match status" value="1"/>
</dbReference>
<proteinExistence type="inferred from homology"/>
<keyword evidence="4" id="KW-0493">Microtubule</keyword>
<evidence type="ECO:0000256" key="9">
    <source>
        <dbReference type="ARBA" id="ARBA00023212"/>
    </source>
</evidence>
<dbReference type="GO" id="GO:0051959">
    <property type="term" value="F:dynein light intermediate chain binding"/>
    <property type="evidence" value="ECO:0007669"/>
    <property type="project" value="InterPro"/>
</dbReference>
<evidence type="ECO:0000256" key="4">
    <source>
        <dbReference type="ARBA" id="ARBA00022701"/>
    </source>
</evidence>
<comment type="similarity">
    <text evidence="2">Belongs to the dynein heavy chain family.</text>
</comment>
<evidence type="ECO:0000256" key="5">
    <source>
        <dbReference type="ARBA" id="ARBA00022741"/>
    </source>
</evidence>
<evidence type="ECO:0000313" key="13">
    <source>
        <dbReference type="Proteomes" id="UP000228934"/>
    </source>
</evidence>
<sequence length="137" mass="16100">MRESVEVANAMRVISQPQMLDKLKEAELVLDDIQKGLNDYLEKKRLFFPRFFFLSNDELIEILSETKDPLRVQPHLKKCFEGIAKLTFNPKKEITHMESTENEKVELVMRIIPEHAKGLVEKWLHEVNRFSLCFGVI</sequence>
<evidence type="ECO:0000256" key="10">
    <source>
        <dbReference type="ARBA" id="ARBA00023273"/>
    </source>
</evidence>
<evidence type="ECO:0000256" key="7">
    <source>
        <dbReference type="ARBA" id="ARBA00023054"/>
    </source>
</evidence>
<reference evidence="13" key="1">
    <citation type="journal article" date="2017" name="Nat. Commun.">
        <title>The North American bullfrog draft genome provides insight into hormonal regulation of long noncoding RNA.</title>
        <authorList>
            <person name="Hammond S.A."/>
            <person name="Warren R.L."/>
            <person name="Vandervalk B.P."/>
            <person name="Kucuk E."/>
            <person name="Khan H."/>
            <person name="Gibb E.A."/>
            <person name="Pandoh P."/>
            <person name="Kirk H."/>
            <person name="Zhao Y."/>
            <person name="Jones M."/>
            <person name="Mungall A.J."/>
            <person name="Coope R."/>
            <person name="Pleasance S."/>
            <person name="Moore R.A."/>
            <person name="Holt R.A."/>
            <person name="Round J.M."/>
            <person name="Ohora S."/>
            <person name="Walle B.V."/>
            <person name="Veldhoen N."/>
            <person name="Helbing C.C."/>
            <person name="Birol I."/>
        </authorList>
    </citation>
    <scope>NUCLEOTIDE SEQUENCE [LARGE SCALE GENOMIC DNA]</scope>
</reference>
<gene>
    <name evidence="12" type="ORF">AB205_0172740</name>
</gene>
<organism evidence="12 13">
    <name type="scientific">Aquarana catesbeiana</name>
    <name type="common">American bullfrog</name>
    <name type="synonym">Rana catesbeiana</name>
    <dbReference type="NCBI Taxonomy" id="8400"/>
    <lineage>
        <taxon>Eukaryota</taxon>
        <taxon>Metazoa</taxon>
        <taxon>Chordata</taxon>
        <taxon>Craniata</taxon>
        <taxon>Vertebrata</taxon>
        <taxon>Euteleostomi</taxon>
        <taxon>Amphibia</taxon>
        <taxon>Batrachia</taxon>
        <taxon>Anura</taxon>
        <taxon>Neobatrachia</taxon>
        <taxon>Ranoidea</taxon>
        <taxon>Ranidae</taxon>
        <taxon>Aquarana</taxon>
    </lineage>
</organism>
<dbReference type="Gene3D" id="3.20.180.20">
    <property type="entry name" value="Dynein heavy chain, N-terminal domain 2"/>
    <property type="match status" value="1"/>
</dbReference>
<evidence type="ECO:0000256" key="2">
    <source>
        <dbReference type="ARBA" id="ARBA00008887"/>
    </source>
</evidence>
<keyword evidence="7" id="KW-0175">Coiled coil</keyword>
<keyword evidence="10" id="KW-0966">Cell projection</keyword>
<evidence type="ECO:0000256" key="8">
    <source>
        <dbReference type="ARBA" id="ARBA00023069"/>
    </source>
</evidence>
<dbReference type="OrthoDB" id="9908320at2759"/>
<dbReference type="GO" id="GO:0007018">
    <property type="term" value="P:microtubule-based movement"/>
    <property type="evidence" value="ECO:0007669"/>
    <property type="project" value="InterPro"/>
</dbReference>
<dbReference type="GO" id="GO:0030286">
    <property type="term" value="C:dynein complex"/>
    <property type="evidence" value="ECO:0007669"/>
    <property type="project" value="UniProtKB-KW"/>
</dbReference>
<evidence type="ECO:0000256" key="3">
    <source>
        <dbReference type="ARBA" id="ARBA00022490"/>
    </source>
</evidence>
<keyword evidence="6" id="KW-0243">Dynein</keyword>
<dbReference type="GO" id="GO:0045505">
    <property type="term" value="F:dynein intermediate chain binding"/>
    <property type="evidence" value="ECO:0007669"/>
    <property type="project" value="InterPro"/>
</dbReference>
<dbReference type="InterPro" id="IPR042222">
    <property type="entry name" value="Dynein_2_N"/>
</dbReference>
<keyword evidence="13" id="KW-1185">Reference proteome</keyword>
<keyword evidence="8" id="KW-0969">Cilium</keyword>
<evidence type="ECO:0000256" key="6">
    <source>
        <dbReference type="ARBA" id="ARBA00023017"/>
    </source>
</evidence>
<protein>
    <recommendedName>
        <fullName evidence="11">Dynein heavy chain linker domain-containing protein</fullName>
    </recommendedName>
</protein>
<name>A0A2G9P945_AQUCT</name>
<dbReference type="GO" id="GO:0005930">
    <property type="term" value="C:axoneme"/>
    <property type="evidence" value="ECO:0007669"/>
    <property type="project" value="UniProtKB-SubCell"/>
</dbReference>
<dbReference type="InterPro" id="IPR013602">
    <property type="entry name" value="Dynein_heavy_linker"/>
</dbReference>
<evidence type="ECO:0000259" key="11">
    <source>
        <dbReference type="Pfam" id="PF08393"/>
    </source>
</evidence>
<dbReference type="Proteomes" id="UP000228934">
    <property type="component" value="Unassembled WGS sequence"/>
</dbReference>
<dbReference type="EMBL" id="KV922478">
    <property type="protein sequence ID" value="PIN99452.1"/>
    <property type="molecule type" value="Genomic_DNA"/>
</dbReference>
<keyword evidence="3" id="KW-0963">Cytoplasm</keyword>
<evidence type="ECO:0000313" key="12">
    <source>
        <dbReference type="EMBL" id="PIN99452.1"/>
    </source>
</evidence>
<keyword evidence="5" id="KW-0547">Nucleotide-binding</keyword>
<dbReference type="FunFam" id="3.20.180.20:FF:000003">
    <property type="entry name" value="Dynein heavy chain 12, axonemal"/>
    <property type="match status" value="1"/>
</dbReference>